<keyword evidence="4" id="KW-1185">Reference proteome</keyword>
<name>A0A6G7VLB3_9RHOB</name>
<dbReference type="KEGG" id="mon:G8E03_08560"/>
<evidence type="ECO:0000313" key="3">
    <source>
        <dbReference type="EMBL" id="QIK40811.1"/>
    </source>
</evidence>
<evidence type="ECO:0000256" key="2">
    <source>
        <dbReference type="SAM" id="Phobius"/>
    </source>
</evidence>
<dbReference type="EMBL" id="CP049811">
    <property type="protein sequence ID" value="QIK40811.1"/>
    <property type="molecule type" value="Genomic_DNA"/>
</dbReference>
<dbReference type="RefSeq" id="WP_166190676.1">
    <property type="nucleotide sequence ID" value="NZ_CP049811.1"/>
</dbReference>
<protein>
    <submittedName>
        <fullName evidence="3">Periplasmic heavy metal sensor</fullName>
    </submittedName>
</protein>
<feature type="transmembrane region" description="Helical" evidence="2">
    <location>
        <begin position="12"/>
        <end position="34"/>
    </location>
</feature>
<sequence length="171" mass="18925">MTAEGRKRRGITIALVISLGINLIVAGTLAGAMLRDEGHPVRLRVTPDLRAAISALPNTDRDRVRDALREAMPSERGARVERLRSQQRFASAIRAQPMDRQAIEAIFASRADDGERLRLAAVDVLLDTLEAMPQDNRIAFLERMRQSGARSPRPGDSPSSENRPADRPPRE</sequence>
<keyword evidence="2" id="KW-1133">Transmembrane helix</keyword>
<keyword evidence="2" id="KW-0472">Membrane</keyword>
<reference evidence="3 4" key="1">
    <citation type="submission" date="2020-03" db="EMBL/GenBank/DDBJ databases">
        <title>Complete genome sequence of Monaibacterium sp. ALG8 with diverse plasmids.</title>
        <authorList>
            <person name="Sun C."/>
        </authorList>
    </citation>
    <scope>NUCLEOTIDE SEQUENCE [LARGE SCALE GENOMIC DNA]</scope>
    <source>
        <strain evidence="3 4">ALG8</strain>
    </source>
</reference>
<proteinExistence type="predicted"/>
<dbReference type="Proteomes" id="UP000500791">
    <property type="component" value="Chromosome"/>
</dbReference>
<feature type="region of interest" description="Disordered" evidence="1">
    <location>
        <begin position="143"/>
        <end position="171"/>
    </location>
</feature>
<dbReference type="InterPro" id="IPR025961">
    <property type="entry name" value="Metal_resist"/>
</dbReference>
<evidence type="ECO:0000313" key="4">
    <source>
        <dbReference type="Proteomes" id="UP000500791"/>
    </source>
</evidence>
<dbReference type="Pfam" id="PF13801">
    <property type="entry name" value="Metal_resist"/>
    <property type="match status" value="1"/>
</dbReference>
<accession>A0A6G7VLB3</accession>
<keyword evidence="2" id="KW-0812">Transmembrane</keyword>
<evidence type="ECO:0000256" key="1">
    <source>
        <dbReference type="SAM" id="MobiDB-lite"/>
    </source>
</evidence>
<gene>
    <name evidence="3" type="ORF">G8E03_08560</name>
</gene>
<organism evidence="3 4">
    <name type="scientific">Pontivivens nitratireducens</name>
    <dbReference type="NCBI Taxonomy" id="2758038"/>
    <lineage>
        <taxon>Bacteria</taxon>
        <taxon>Pseudomonadati</taxon>
        <taxon>Pseudomonadota</taxon>
        <taxon>Alphaproteobacteria</taxon>
        <taxon>Rhodobacterales</taxon>
        <taxon>Paracoccaceae</taxon>
        <taxon>Pontivivens</taxon>
    </lineage>
</organism>
<dbReference type="AlphaFoldDB" id="A0A6G7VLB3"/>